<dbReference type="PANTHER" id="PTHR30269:SF0">
    <property type="entry name" value="MEMBRANE TRANSPORTER PROTEIN YFCA-RELATED"/>
    <property type="match status" value="1"/>
</dbReference>
<sequence>MGTVSLGAFFIVCPLVFLASFVDAIAGGGGLISLPAYLLAGVPIHNAIATNKLSSATGTVISTVRYCKNGYVNWPLAFPGIAAALVGSVLGANLALHASDRVLKWMLILVLPVVAFYVLRKKEAGEKPEIRRISRRRLLAVVVVASLLIGTYDGFYGPGTGTFLLLVFTGMAGMDVKTASGNVKLVNLASNCSALGTFLFSGNVLVLLGLCASVFSILGHYLGSGLVMKNGTKIVRPIILVVLALLFVKILGESIV</sequence>
<evidence type="ECO:0000256" key="8">
    <source>
        <dbReference type="RuleBase" id="RU363041"/>
    </source>
</evidence>
<protein>
    <recommendedName>
        <fullName evidence="8">Probable membrane transporter protein</fullName>
    </recommendedName>
</protein>
<name>A0A9D1EH02_9FIRM</name>
<keyword evidence="3" id="KW-0813">Transport</keyword>
<accession>A0A9D1EH02</accession>
<dbReference type="GO" id="GO:0005886">
    <property type="term" value="C:plasma membrane"/>
    <property type="evidence" value="ECO:0007669"/>
    <property type="project" value="UniProtKB-SubCell"/>
</dbReference>
<evidence type="ECO:0000256" key="2">
    <source>
        <dbReference type="ARBA" id="ARBA00009142"/>
    </source>
</evidence>
<reference evidence="9" key="1">
    <citation type="submission" date="2020-10" db="EMBL/GenBank/DDBJ databases">
        <authorList>
            <person name="Gilroy R."/>
        </authorList>
    </citation>
    <scope>NUCLEOTIDE SEQUENCE</scope>
    <source>
        <strain evidence="9">ChiSxjej1B13-7041</strain>
    </source>
</reference>
<gene>
    <name evidence="9" type="ORF">IAB98_00315</name>
</gene>
<evidence type="ECO:0000256" key="5">
    <source>
        <dbReference type="ARBA" id="ARBA00022692"/>
    </source>
</evidence>
<comment type="subcellular location">
    <subcellularLocation>
        <location evidence="1 8">Cell membrane</location>
        <topology evidence="1 8">Multi-pass membrane protein</topology>
    </subcellularLocation>
</comment>
<feature type="transmembrane region" description="Helical" evidence="8">
    <location>
        <begin position="139"/>
        <end position="157"/>
    </location>
</feature>
<dbReference type="PANTHER" id="PTHR30269">
    <property type="entry name" value="TRANSMEMBRANE PROTEIN YFCA"/>
    <property type="match status" value="1"/>
</dbReference>
<feature type="transmembrane region" description="Helical" evidence="8">
    <location>
        <begin position="34"/>
        <end position="53"/>
    </location>
</feature>
<dbReference type="InterPro" id="IPR052017">
    <property type="entry name" value="TSUP"/>
</dbReference>
<dbReference type="EMBL" id="DVHU01000004">
    <property type="protein sequence ID" value="HIR91847.1"/>
    <property type="molecule type" value="Genomic_DNA"/>
</dbReference>
<comment type="caution">
    <text evidence="9">The sequence shown here is derived from an EMBL/GenBank/DDBJ whole genome shotgun (WGS) entry which is preliminary data.</text>
</comment>
<proteinExistence type="inferred from homology"/>
<keyword evidence="6 8" id="KW-1133">Transmembrane helix</keyword>
<evidence type="ECO:0000256" key="7">
    <source>
        <dbReference type="ARBA" id="ARBA00023136"/>
    </source>
</evidence>
<feature type="transmembrane region" description="Helical" evidence="8">
    <location>
        <begin position="74"/>
        <end position="96"/>
    </location>
</feature>
<feature type="transmembrane region" description="Helical" evidence="8">
    <location>
        <begin position="234"/>
        <end position="252"/>
    </location>
</feature>
<evidence type="ECO:0000256" key="1">
    <source>
        <dbReference type="ARBA" id="ARBA00004651"/>
    </source>
</evidence>
<feature type="transmembrane region" description="Helical" evidence="8">
    <location>
        <begin position="102"/>
        <end position="119"/>
    </location>
</feature>
<keyword evidence="4 8" id="KW-1003">Cell membrane</keyword>
<evidence type="ECO:0000313" key="10">
    <source>
        <dbReference type="Proteomes" id="UP000886841"/>
    </source>
</evidence>
<comment type="similarity">
    <text evidence="2 8">Belongs to the 4-toluene sulfonate uptake permease (TSUP) (TC 2.A.102) family.</text>
</comment>
<evidence type="ECO:0000256" key="3">
    <source>
        <dbReference type="ARBA" id="ARBA00022448"/>
    </source>
</evidence>
<reference evidence="9" key="2">
    <citation type="journal article" date="2021" name="PeerJ">
        <title>Extensive microbial diversity within the chicken gut microbiome revealed by metagenomics and culture.</title>
        <authorList>
            <person name="Gilroy R."/>
            <person name="Ravi A."/>
            <person name="Getino M."/>
            <person name="Pursley I."/>
            <person name="Horton D.L."/>
            <person name="Alikhan N.F."/>
            <person name="Baker D."/>
            <person name="Gharbi K."/>
            <person name="Hall N."/>
            <person name="Watson M."/>
            <person name="Adriaenssens E.M."/>
            <person name="Foster-Nyarko E."/>
            <person name="Jarju S."/>
            <person name="Secka A."/>
            <person name="Antonio M."/>
            <person name="Oren A."/>
            <person name="Chaudhuri R.R."/>
            <person name="La Ragione R."/>
            <person name="Hildebrand F."/>
            <person name="Pallen M.J."/>
        </authorList>
    </citation>
    <scope>NUCLEOTIDE SEQUENCE</scope>
    <source>
        <strain evidence="9">ChiSxjej1B13-7041</strain>
    </source>
</reference>
<dbReference type="Proteomes" id="UP000886841">
    <property type="component" value="Unassembled WGS sequence"/>
</dbReference>
<organism evidence="9 10">
    <name type="scientific">Candidatus Egerieimonas intestinavium</name>
    <dbReference type="NCBI Taxonomy" id="2840777"/>
    <lineage>
        <taxon>Bacteria</taxon>
        <taxon>Bacillati</taxon>
        <taxon>Bacillota</taxon>
        <taxon>Clostridia</taxon>
        <taxon>Lachnospirales</taxon>
        <taxon>Lachnospiraceae</taxon>
        <taxon>Lachnospiraceae incertae sedis</taxon>
        <taxon>Candidatus Egerieimonas</taxon>
    </lineage>
</organism>
<feature type="transmembrane region" description="Helical" evidence="8">
    <location>
        <begin position="198"/>
        <end position="222"/>
    </location>
</feature>
<evidence type="ECO:0000256" key="6">
    <source>
        <dbReference type="ARBA" id="ARBA00022989"/>
    </source>
</evidence>
<keyword evidence="7 8" id="KW-0472">Membrane</keyword>
<evidence type="ECO:0000313" key="9">
    <source>
        <dbReference type="EMBL" id="HIR91847.1"/>
    </source>
</evidence>
<evidence type="ECO:0000256" key="4">
    <source>
        <dbReference type="ARBA" id="ARBA00022475"/>
    </source>
</evidence>
<dbReference type="InterPro" id="IPR002781">
    <property type="entry name" value="TM_pro_TauE-like"/>
</dbReference>
<keyword evidence="5 8" id="KW-0812">Transmembrane</keyword>
<dbReference type="AlphaFoldDB" id="A0A9D1EH02"/>
<dbReference type="Pfam" id="PF01925">
    <property type="entry name" value="TauE"/>
    <property type="match status" value="1"/>
</dbReference>